<gene>
    <name evidence="1" type="ORF">HNQ81_001944</name>
</gene>
<evidence type="ECO:0000313" key="2">
    <source>
        <dbReference type="Proteomes" id="UP000539642"/>
    </source>
</evidence>
<keyword evidence="2" id="KW-1185">Reference proteome</keyword>
<reference evidence="1 2" key="1">
    <citation type="submission" date="2020-08" db="EMBL/GenBank/DDBJ databases">
        <title>Genomic Encyclopedia of Type Strains, Phase IV (KMG-IV): sequencing the most valuable type-strain genomes for metagenomic binning, comparative biology and taxonomic classification.</title>
        <authorList>
            <person name="Goeker M."/>
        </authorList>
    </citation>
    <scope>NUCLEOTIDE SEQUENCE [LARGE SCALE GENOMIC DNA]</scope>
    <source>
        <strain evidence="1 2">DSM 28570</strain>
    </source>
</reference>
<evidence type="ECO:0000313" key="1">
    <source>
        <dbReference type="EMBL" id="MBB5348213.1"/>
    </source>
</evidence>
<comment type="caution">
    <text evidence="1">The sequence shown here is derived from an EMBL/GenBank/DDBJ whole genome shotgun (WGS) entry which is preliminary data.</text>
</comment>
<organism evidence="1 2">
    <name type="scientific">Desulfoprunum benzoelyticum</name>
    <dbReference type="NCBI Taxonomy" id="1506996"/>
    <lineage>
        <taxon>Bacteria</taxon>
        <taxon>Pseudomonadati</taxon>
        <taxon>Thermodesulfobacteriota</taxon>
        <taxon>Desulfobulbia</taxon>
        <taxon>Desulfobulbales</taxon>
        <taxon>Desulfobulbaceae</taxon>
        <taxon>Desulfoprunum</taxon>
    </lineage>
</organism>
<proteinExistence type="predicted"/>
<accession>A0A840UTY3</accession>
<dbReference type="AlphaFoldDB" id="A0A840UTY3"/>
<name>A0A840UTY3_9BACT</name>
<dbReference type="EMBL" id="JACHEO010000010">
    <property type="protein sequence ID" value="MBB5348213.1"/>
    <property type="molecule type" value="Genomic_DNA"/>
</dbReference>
<dbReference type="Proteomes" id="UP000539642">
    <property type="component" value="Unassembled WGS sequence"/>
</dbReference>
<protein>
    <submittedName>
        <fullName evidence="1">Uncharacterized protein</fullName>
    </submittedName>
</protein>
<sequence>MNDLHLADDLGGAACGERSSCCHGCLQ</sequence>